<dbReference type="Pfam" id="PF05050">
    <property type="entry name" value="Methyltransf_21"/>
    <property type="match status" value="1"/>
</dbReference>
<sequence length="277" mass="31738">MLPRVDMVRTETFDYLLFHCRDHISNVIRSGEQWGKTEITLCRYLTTETENAIVIDAGANLGTFALPVARHLDASGGRVYSFEPQRIVFQQLCANVIVNSLGNVFAHNVALGDDHGMIEIPELDFSSSQNIGGLSVDPAFRERIFADAEKGINIKNVVDGRYGNYKVRKIPLDSLELFENVRFIKVDIEGWELEFFQGAVETLRRNNFPPIVFELWPFEWYREKGRQTVAFLEDLGYRLTPFDREILAQHPAYERQLRFDGQSGKVSMDIRAERLSA</sequence>
<evidence type="ECO:0000313" key="2">
    <source>
        <dbReference type="EMBL" id="MBB4005981.1"/>
    </source>
</evidence>
<dbReference type="PANTHER" id="PTHR34203">
    <property type="entry name" value="METHYLTRANSFERASE, FKBM FAMILY PROTEIN"/>
    <property type="match status" value="1"/>
</dbReference>
<dbReference type="EMBL" id="MKIN01000022">
    <property type="protein sequence ID" value="OLP49006.1"/>
    <property type="molecule type" value="Genomic_DNA"/>
</dbReference>
<dbReference type="STRING" id="887144.BJF91_17985"/>
<dbReference type="Gene3D" id="3.40.50.150">
    <property type="entry name" value="Vaccinia Virus protein VP39"/>
    <property type="match status" value="1"/>
</dbReference>
<protein>
    <submittedName>
        <fullName evidence="2">FkbM family methyltransferase</fullName>
    </submittedName>
</protein>
<comment type="caution">
    <text evidence="3">The sequence shown here is derived from an EMBL/GenBank/DDBJ whole genome shotgun (WGS) entry which is preliminary data.</text>
</comment>
<dbReference type="EMBL" id="JACIED010000001">
    <property type="protein sequence ID" value="MBB4005981.1"/>
    <property type="molecule type" value="Genomic_DNA"/>
</dbReference>
<keyword evidence="4" id="KW-1185">Reference proteome</keyword>
<evidence type="ECO:0000313" key="3">
    <source>
        <dbReference type="EMBL" id="OLP49006.1"/>
    </source>
</evidence>
<dbReference type="Proteomes" id="UP000185598">
    <property type="component" value="Unassembled WGS sequence"/>
</dbReference>
<dbReference type="Proteomes" id="UP000544107">
    <property type="component" value="Unassembled WGS sequence"/>
</dbReference>
<dbReference type="NCBIfam" id="TIGR01444">
    <property type="entry name" value="fkbM_fam"/>
    <property type="match status" value="1"/>
</dbReference>
<dbReference type="InterPro" id="IPR052514">
    <property type="entry name" value="SAM-dependent_MTase"/>
</dbReference>
<dbReference type="InterPro" id="IPR029063">
    <property type="entry name" value="SAM-dependent_MTases_sf"/>
</dbReference>
<reference evidence="2 5" key="2">
    <citation type="submission" date="2020-08" db="EMBL/GenBank/DDBJ databases">
        <title>Genomic Encyclopedia of Type Strains, Phase IV (KMG-IV): sequencing the most valuable type-strain genomes for metagenomic binning, comparative biology and taxonomic classification.</title>
        <authorList>
            <person name="Goeker M."/>
        </authorList>
    </citation>
    <scope>NUCLEOTIDE SEQUENCE [LARGE SCALE GENOMIC DNA]</scope>
    <source>
        <strain evidence="2 5">DSM 100021</strain>
    </source>
</reference>
<organism evidence="3 4">
    <name type="scientific">Allorhizobium taibaishanense</name>
    <dbReference type="NCBI Taxonomy" id="887144"/>
    <lineage>
        <taxon>Bacteria</taxon>
        <taxon>Pseudomonadati</taxon>
        <taxon>Pseudomonadota</taxon>
        <taxon>Alphaproteobacteria</taxon>
        <taxon>Hyphomicrobiales</taxon>
        <taxon>Rhizobiaceae</taxon>
        <taxon>Rhizobium/Agrobacterium group</taxon>
        <taxon>Allorhizobium</taxon>
    </lineage>
</organism>
<dbReference type="InterPro" id="IPR006342">
    <property type="entry name" value="FkbM_mtfrase"/>
</dbReference>
<keyword evidence="2" id="KW-0808">Transferase</keyword>
<accession>A0A1Q9A395</accession>
<evidence type="ECO:0000313" key="5">
    <source>
        <dbReference type="Proteomes" id="UP000544107"/>
    </source>
</evidence>
<gene>
    <name evidence="3" type="ORF">BJF91_17985</name>
    <name evidence="2" type="ORF">GGQ71_000217</name>
</gene>
<keyword evidence="2" id="KW-0489">Methyltransferase</keyword>
<dbReference type="AlphaFoldDB" id="A0A1Q9A395"/>
<evidence type="ECO:0000313" key="4">
    <source>
        <dbReference type="Proteomes" id="UP000185598"/>
    </source>
</evidence>
<dbReference type="GO" id="GO:0032259">
    <property type="term" value="P:methylation"/>
    <property type="evidence" value="ECO:0007669"/>
    <property type="project" value="UniProtKB-KW"/>
</dbReference>
<feature type="domain" description="Methyltransferase FkbM" evidence="1">
    <location>
        <begin position="56"/>
        <end position="239"/>
    </location>
</feature>
<dbReference type="GO" id="GO:0008168">
    <property type="term" value="F:methyltransferase activity"/>
    <property type="evidence" value="ECO:0007669"/>
    <property type="project" value="UniProtKB-KW"/>
</dbReference>
<reference evidence="3 4" key="1">
    <citation type="submission" date="2016-09" db="EMBL/GenBank/DDBJ databases">
        <title>Rhizobium oryziradicis sp. nov., isolated from the root of rice.</title>
        <authorList>
            <person name="Zhao J."/>
            <person name="Zhang X."/>
        </authorList>
    </citation>
    <scope>NUCLEOTIDE SEQUENCE [LARGE SCALE GENOMIC DNA]</scope>
    <source>
        <strain evidence="3 4">14971</strain>
    </source>
</reference>
<name>A0A1Q9A395_9HYPH</name>
<evidence type="ECO:0000259" key="1">
    <source>
        <dbReference type="Pfam" id="PF05050"/>
    </source>
</evidence>
<dbReference type="RefSeq" id="WP_075614797.1">
    <property type="nucleotide sequence ID" value="NZ_JACIED010000001.1"/>
</dbReference>
<dbReference type="PANTHER" id="PTHR34203:SF15">
    <property type="entry name" value="SLL1173 PROTEIN"/>
    <property type="match status" value="1"/>
</dbReference>
<dbReference type="SUPFAM" id="SSF53335">
    <property type="entry name" value="S-adenosyl-L-methionine-dependent methyltransferases"/>
    <property type="match status" value="1"/>
</dbReference>
<proteinExistence type="predicted"/>